<comment type="caution">
    <text evidence="2">The sequence shown here is derived from an EMBL/GenBank/DDBJ whole genome shotgun (WGS) entry which is preliminary data.</text>
</comment>
<accession>X1B0F4</accession>
<dbReference type="GO" id="GO:0008410">
    <property type="term" value="F:CoA-transferase activity"/>
    <property type="evidence" value="ECO:0007669"/>
    <property type="project" value="TreeGrafter"/>
</dbReference>
<dbReference type="PANTHER" id="PTHR48207">
    <property type="entry name" value="SUCCINATE--HYDROXYMETHYLGLUTARATE COA-TRANSFERASE"/>
    <property type="match status" value="1"/>
</dbReference>
<dbReference type="InterPro" id="IPR023606">
    <property type="entry name" value="CoA-Trfase_III_dom_1_sf"/>
</dbReference>
<name>X1B0F4_9ZZZZ</name>
<keyword evidence="1" id="KW-0808">Transferase</keyword>
<sequence>GRDIDVSLFDTALYNLNYLALWQMNAGHNQQRVPRSGHPSVTPCQVFKTRDGWIYINCSKEKFWRILCDKVGKPEWKCDPRFLTFKERFENRQLLNDMLELVTQQKSTDEWIQAFEARIPFAPILDVEGALNNPFVVDSDRITTIKHSDDKTFRSLRCPIRFEGEQVELQTAPALGQDTDDLLRNLAGYDDSHIDKLRQRKII</sequence>
<dbReference type="EMBL" id="BART01016123">
    <property type="protein sequence ID" value="GAG77788.1"/>
    <property type="molecule type" value="Genomic_DNA"/>
</dbReference>
<dbReference type="InterPro" id="IPR050483">
    <property type="entry name" value="CoA-transferase_III_domain"/>
</dbReference>
<reference evidence="2" key="1">
    <citation type="journal article" date="2014" name="Front. Microbiol.">
        <title>High frequency of phylogenetically diverse reductive dehalogenase-homologous genes in deep subseafloor sedimentary metagenomes.</title>
        <authorList>
            <person name="Kawai M."/>
            <person name="Futagami T."/>
            <person name="Toyoda A."/>
            <person name="Takaki Y."/>
            <person name="Nishi S."/>
            <person name="Hori S."/>
            <person name="Arai W."/>
            <person name="Tsubouchi T."/>
            <person name="Morono Y."/>
            <person name="Uchiyama I."/>
            <person name="Ito T."/>
            <person name="Fujiyama A."/>
            <person name="Inagaki F."/>
            <person name="Takami H."/>
        </authorList>
    </citation>
    <scope>NUCLEOTIDE SEQUENCE</scope>
    <source>
        <strain evidence="2">Expedition CK06-06</strain>
    </source>
</reference>
<evidence type="ECO:0000313" key="2">
    <source>
        <dbReference type="EMBL" id="GAG77788.1"/>
    </source>
</evidence>
<evidence type="ECO:0008006" key="3">
    <source>
        <dbReference type="Google" id="ProtNLM"/>
    </source>
</evidence>
<evidence type="ECO:0000256" key="1">
    <source>
        <dbReference type="ARBA" id="ARBA00022679"/>
    </source>
</evidence>
<proteinExistence type="predicted"/>
<dbReference type="Pfam" id="PF02515">
    <property type="entry name" value="CoA_transf_3"/>
    <property type="match status" value="1"/>
</dbReference>
<dbReference type="PANTHER" id="PTHR48207:SF3">
    <property type="entry name" value="SUCCINATE--HYDROXYMETHYLGLUTARATE COA-TRANSFERASE"/>
    <property type="match status" value="1"/>
</dbReference>
<dbReference type="Gene3D" id="3.40.50.10540">
    <property type="entry name" value="Crotonobetainyl-coa:carnitine coa-transferase, domain 1"/>
    <property type="match status" value="1"/>
</dbReference>
<dbReference type="SUPFAM" id="SSF89796">
    <property type="entry name" value="CoA-transferase family III (CaiB/BaiF)"/>
    <property type="match status" value="1"/>
</dbReference>
<dbReference type="InterPro" id="IPR003673">
    <property type="entry name" value="CoA-Trfase_fam_III"/>
</dbReference>
<gene>
    <name evidence="2" type="ORF">S01H4_31107</name>
</gene>
<dbReference type="AlphaFoldDB" id="X1B0F4"/>
<dbReference type="InterPro" id="IPR044855">
    <property type="entry name" value="CoA-Trfase_III_dom3_sf"/>
</dbReference>
<dbReference type="Gene3D" id="3.30.1540.10">
    <property type="entry name" value="formyl-coa transferase, domain 3"/>
    <property type="match status" value="1"/>
</dbReference>
<organism evidence="2">
    <name type="scientific">marine sediment metagenome</name>
    <dbReference type="NCBI Taxonomy" id="412755"/>
    <lineage>
        <taxon>unclassified sequences</taxon>
        <taxon>metagenomes</taxon>
        <taxon>ecological metagenomes</taxon>
    </lineage>
</organism>
<feature type="non-terminal residue" evidence="2">
    <location>
        <position position="1"/>
    </location>
</feature>
<protein>
    <recommendedName>
        <fullName evidence="3">Formyl-CoA transferase</fullName>
    </recommendedName>
</protein>